<proteinExistence type="predicted"/>
<keyword evidence="4" id="KW-1185">Reference proteome</keyword>
<keyword evidence="2" id="KW-0732">Signal</keyword>
<reference evidence="3 4" key="1">
    <citation type="submission" date="2019-09" db="EMBL/GenBank/DDBJ databases">
        <title>YIM 132548 draft genome.</title>
        <authorList>
            <person name="Jiang L."/>
        </authorList>
    </citation>
    <scope>NUCLEOTIDE SEQUENCE [LARGE SCALE GENOMIC DNA]</scope>
    <source>
        <strain evidence="3 4">YIM 132548</strain>
    </source>
</reference>
<evidence type="ECO:0000313" key="4">
    <source>
        <dbReference type="Proteomes" id="UP000441523"/>
    </source>
</evidence>
<accession>A0A6N6MSN3</accession>
<evidence type="ECO:0000256" key="2">
    <source>
        <dbReference type="SAM" id="SignalP"/>
    </source>
</evidence>
<feature type="chain" id="PRO_5026918228" description="ABC transporter ATPase" evidence="2">
    <location>
        <begin position="33"/>
        <end position="187"/>
    </location>
</feature>
<dbReference type="PROSITE" id="PS51257">
    <property type="entry name" value="PROKAR_LIPOPROTEIN"/>
    <property type="match status" value="1"/>
</dbReference>
<dbReference type="AlphaFoldDB" id="A0A6N6MSN3"/>
<evidence type="ECO:0000256" key="1">
    <source>
        <dbReference type="SAM" id="MobiDB-lite"/>
    </source>
</evidence>
<name>A0A6N6MSN3_9HYPH</name>
<protein>
    <recommendedName>
        <fullName evidence="5">ABC transporter ATPase</fullName>
    </recommendedName>
</protein>
<evidence type="ECO:0000313" key="3">
    <source>
        <dbReference type="EMBL" id="KAB1073291.1"/>
    </source>
</evidence>
<gene>
    <name evidence="3" type="ORF">F6X51_12570</name>
</gene>
<feature type="signal peptide" evidence="2">
    <location>
        <begin position="1"/>
        <end position="32"/>
    </location>
</feature>
<sequence length="187" mass="19198">MTPPRSPKNAHPLVAGLALAAIGAACLGSARADGCDALTARVIRATGASLAGRSGALAVFRAADAERMSLDCRDPRMVFAAREREPRAPFFTLIGLAAQGLAGARAREAEVLALRLHQDSLLTSAPREGRAGRAALRCETGPRGDALSGDLTVCVLRRARPAALRRRAGLAPPEHPAAGLSRAGAAG</sequence>
<evidence type="ECO:0008006" key="5">
    <source>
        <dbReference type="Google" id="ProtNLM"/>
    </source>
</evidence>
<dbReference type="EMBL" id="VZZJ01000009">
    <property type="protein sequence ID" value="KAB1073291.1"/>
    <property type="molecule type" value="Genomic_DNA"/>
</dbReference>
<feature type="region of interest" description="Disordered" evidence="1">
    <location>
        <begin position="166"/>
        <end position="187"/>
    </location>
</feature>
<dbReference type="Proteomes" id="UP000441523">
    <property type="component" value="Unassembled WGS sequence"/>
</dbReference>
<organism evidence="3 4">
    <name type="scientific">Methylobacterium planeticum</name>
    <dbReference type="NCBI Taxonomy" id="2615211"/>
    <lineage>
        <taxon>Bacteria</taxon>
        <taxon>Pseudomonadati</taxon>
        <taxon>Pseudomonadota</taxon>
        <taxon>Alphaproteobacteria</taxon>
        <taxon>Hyphomicrobiales</taxon>
        <taxon>Methylobacteriaceae</taxon>
        <taxon>Methylobacterium</taxon>
    </lineage>
</organism>
<comment type="caution">
    <text evidence="3">The sequence shown here is derived from an EMBL/GenBank/DDBJ whole genome shotgun (WGS) entry which is preliminary data.</text>
</comment>